<protein>
    <submittedName>
        <fullName evidence="9">Exosortase H (IPTLxxWG-CTERM-specific)</fullName>
    </submittedName>
</protein>
<keyword evidence="5" id="KW-0378">Hydrolase</keyword>
<evidence type="ECO:0000256" key="7">
    <source>
        <dbReference type="ARBA" id="ARBA00023136"/>
    </source>
</evidence>
<accession>A0A495V9H3</accession>
<dbReference type="NCBIfam" id="TIGR04177">
    <property type="entry name" value="exosort_XrtH"/>
    <property type="match status" value="1"/>
</dbReference>
<reference evidence="9 10" key="1">
    <citation type="submission" date="2018-10" db="EMBL/GenBank/DDBJ databases">
        <title>Genomic Encyclopedia of Archaeal and Bacterial Type Strains, Phase II (KMG-II): from individual species to whole genera.</title>
        <authorList>
            <person name="Goeker M."/>
        </authorList>
    </citation>
    <scope>NUCLEOTIDE SEQUENCE [LARGE SCALE GENOMIC DNA]</scope>
    <source>
        <strain evidence="9 10">DSM 235</strain>
    </source>
</reference>
<evidence type="ECO:0000256" key="3">
    <source>
        <dbReference type="ARBA" id="ARBA00022670"/>
    </source>
</evidence>
<name>A0A495V9H3_9GAMM</name>
<keyword evidence="3" id="KW-0645">Protease</keyword>
<dbReference type="InterPro" id="IPR026392">
    <property type="entry name" value="Exo/Archaeosortase_dom"/>
</dbReference>
<feature type="transmembrane region" description="Helical" evidence="8">
    <location>
        <begin position="30"/>
        <end position="47"/>
    </location>
</feature>
<keyword evidence="10" id="KW-1185">Reference proteome</keyword>
<evidence type="ECO:0000313" key="10">
    <source>
        <dbReference type="Proteomes" id="UP000274556"/>
    </source>
</evidence>
<dbReference type="Proteomes" id="UP000274556">
    <property type="component" value="Unassembled WGS sequence"/>
</dbReference>
<comment type="subcellular location">
    <subcellularLocation>
        <location evidence="1">Cell membrane</location>
        <topology evidence="1">Multi-pass membrane protein</topology>
    </subcellularLocation>
</comment>
<dbReference type="InterPro" id="IPR026441">
    <property type="entry name" value="Exosort_XrtH"/>
</dbReference>
<dbReference type="GO" id="GO:0005886">
    <property type="term" value="C:plasma membrane"/>
    <property type="evidence" value="ECO:0007669"/>
    <property type="project" value="UniProtKB-SubCell"/>
</dbReference>
<evidence type="ECO:0000256" key="5">
    <source>
        <dbReference type="ARBA" id="ARBA00022801"/>
    </source>
</evidence>
<evidence type="ECO:0000256" key="6">
    <source>
        <dbReference type="ARBA" id="ARBA00022989"/>
    </source>
</evidence>
<dbReference type="RefSeq" id="WP_120796878.1">
    <property type="nucleotide sequence ID" value="NZ_RBXL01000001.1"/>
</dbReference>
<evidence type="ECO:0000313" key="9">
    <source>
        <dbReference type="EMBL" id="RKT44438.1"/>
    </source>
</evidence>
<dbReference type="EMBL" id="RBXL01000001">
    <property type="protein sequence ID" value="RKT44438.1"/>
    <property type="molecule type" value="Genomic_DNA"/>
</dbReference>
<evidence type="ECO:0000256" key="1">
    <source>
        <dbReference type="ARBA" id="ARBA00004651"/>
    </source>
</evidence>
<evidence type="ECO:0000256" key="2">
    <source>
        <dbReference type="ARBA" id="ARBA00022475"/>
    </source>
</evidence>
<feature type="transmembrane region" description="Helical" evidence="8">
    <location>
        <begin position="134"/>
        <end position="153"/>
    </location>
</feature>
<dbReference type="AlphaFoldDB" id="A0A495V9H3"/>
<evidence type="ECO:0000256" key="8">
    <source>
        <dbReference type="SAM" id="Phobius"/>
    </source>
</evidence>
<dbReference type="GO" id="GO:0008233">
    <property type="term" value="F:peptidase activity"/>
    <property type="evidence" value="ECO:0007669"/>
    <property type="project" value="UniProtKB-KW"/>
</dbReference>
<evidence type="ECO:0000256" key="4">
    <source>
        <dbReference type="ARBA" id="ARBA00022692"/>
    </source>
</evidence>
<keyword evidence="2" id="KW-1003">Cell membrane</keyword>
<keyword evidence="6 8" id="KW-1133">Transmembrane helix</keyword>
<gene>
    <name evidence="9" type="ORF">BDD21_1820</name>
</gene>
<organism evidence="9 10">
    <name type="scientific">Thiocapsa rosea</name>
    <dbReference type="NCBI Taxonomy" id="69360"/>
    <lineage>
        <taxon>Bacteria</taxon>
        <taxon>Pseudomonadati</taxon>
        <taxon>Pseudomonadota</taxon>
        <taxon>Gammaproteobacteria</taxon>
        <taxon>Chromatiales</taxon>
        <taxon>Chromatiaceae</taxon>
        <taxon>Thiocapsa</taxon>
    </lineage>
</organism>
<dbReference type="OrthoDB" id="5540917at2"/>
<dbReference type="NCBIfam" id="TIGR04178">
    <property type="entry name" value="exo_archaeo"/>
    <property type="match status" value="1"/>
</dbReference>
<keyword evidence="4 8" id="KW-0812">Transmembrane</keyword>
<keyword evidence="7 8" id="KW-0472">Membrane</keyword>
<sequence length="169" mass="18734">MVRFFVVFVLIVAVLFTAELLPVVQTFVVLPFTSGIAAVSAWLMQLFDDNVRAHGKVIWDQASGFAVSIEAGCNGVEAGIILVAAMLAYPATWGQRLVGIGVGLLTVQALNLVRIISLFYIGQWSKVLFEWAHLYIWQALIMLDVLLVFLFWLRWLSVRSSRASVHAPA</sequence>
<feature type="transmembrane region" description="Helical" evidence="8">
    <location>
        <begin position="97"/>
        <end position="122"/>
    </location>
</feature>
<proteinExistence type="predicted"/>
<comment type="caution">
    <text evidence="9">The sequence shown here is derived from an EMBL/GenBank/DDBJ whole genome shotgun (WGS) entry which is preliminary data.</text>
</comment>
<dbReference type="GO" id="GO:0006508">
    <property type="term" value="P:proteolysis"/>
    <property type="evidence" value="ECO:0007669"/>
    <property type="project" value="UniProtKB-KW"/>
</dbReference>